<feature type="domain" description="Sulphur oxidation protein SoxZ" evidence="2">
    <location>
        <begin position="174"/>
        <end position="253"/>
    </location>
</feature>
<dbReference type="InterPro" id="IPR038162">
    <property type="entry name" value="SoxY_sf"/>
</dbReference>
<dbReference type="InterPro" id="IPR014756">
    <property type="entry name" value="Ig_E-set"/>
</dbReference>
<dbReference type="Pfam" id="PF13501">
    <property type="entry name" value="SoxY"/>
    <property type="match status" value="1"/>
</dbReference>
<sequence length="258" mass="28305">MTMLRHALLLAGALASTGLAAYPKDPYGSPMWDYNLERYLGEKAEVVLDDRVNLEVPPFAEDSSQVPLTVDLSGFDAPVQKVITWVDLNPIPHLFTYVPQTRVTVVSLNFRVQQATTVRAAVQDESGVWHVGSAHVDAAGGGCTAPSQASSDPNWEEHFGQIRGGAFSPANQSRLKVYVRHPMDSGMVGNIPAFHIETLEIRDTAGGQDEPLLKMTLSESAAENPMFVFELPDAPPQYEVWMRDNNGNQFQRQVGEAL</sequence>
<dbReference type="InterPro" id="IPR013783">
    <property type="entry name" value="Ig-like_fold"/>
</dbReference>
<accession>A0ABY1ZHD9</accession>
<feature type="signal peptide" evidence="1">
    <location>
        <begin position="1"/>
        <end position="21"/>
    </location>
</feature>
<feature type="chain" id="PRO_5045974409" evidence="1">
    <location>
        <begin position="22"/>
        <end position="258"/>
    </location>
</feature>
<proteinExistence type="predicted"/>
<keyword evidence="1" id="KW-0732">Signal</keyword>
<dbReference type="Proteomes" id="UP000313645">
    <property type="component" value="Unassembled WGS sequence"/>
</dbReference>
<evidence type="ECO:0000313" key="5">
    <source>
        <dbReference type="Proteomes" id="UP000313645"/>
    </source>
</evidence>
<name>A0ABY1ZHD9_9GAMM</name>
<keyword evidence="5" id="KW-1185">Reference proteome</keyword>
<protein>
    <submittedName>
        <fullName evidence="4">Quinoprotein dehydrogenase-associated SoxYZ-like carrier</fullName>
    </submittedName>
</protein>
<dbReference type="InterPro" id="IPR030831">
    <property type="entry name" value="Fuse-rel_SoxYZ"/>
</dbReference>
<comment type="caution">
    <text evidence="4">The sequence shown here is derived from an EMBL/GenBank/DDBJ whole genome shotgun (WGS) entry which is preliminary data.</text>
</comment>
<dbReference type="NCBIfam" id="TIGR04557">
    <property type="entry name" value="fuse_rel_SoxYZ"/>
    <property type="match status" value="1"/>
</dbReference>
<gene>
    <name evidence="4" type="ORF">EZI54_16070</name>
</gene>
<organism evidence="4 5">
    <name type="scientific">Marinobacter halodurans</name>
    <dbReference type="NCBI Taxonomy" id="2528979"/>
    <lineage>
        <taxon>Bacteria</taxon>
        <taxon>Pseudomonadati</taxon>
        <taxon>Pseudomonadota</taxon>
        <taxon>Gammaproteobacteria</taxon>
        <taxon>Pseudomonadales</taxon>
        <taxon>Marinobacteraceae</taxon>
        <taxon>Marinobacter</taxon>
    </lineage>
</organism>
<feature type="domain" description="Ig-like SoxY" evidence="3">
    <location>
        <begin position="38"/>
        <end position="143"/>
    </location>
</feature>
<dbReference type="InterPro" id="IPR014880">
    <property type="entry name" value="SoxZ_dom"/>
</dbReference>
<dbReference type="Gene3D" id="2.60.40.10">
    <property type="entry name" value="Immunoglobulins"/>
    <property type="match status" value="1"/>
</dbReference>
<evidence type="ECO:0000256" key="1">
    <source>
        <dbReference type="SAM" id="SignalP"/>
    </source>
</evidence>
<dbReference type="SUPFAM" id="SSF81296">
    <property type="entry name" value="E set domains"/>
    <property type="match status" value="1"/>
</dbReference>
<dbReference type="InterPro" id="IPR032711">
    <property type="entry name" value="SoxY"/>
</dbReference>
<evidence type="ECO:0000313" key="4">
    <source>
        <dbReference type="EMBL" id="TBW52557.1"/>
    </source>
</evidence>
<evidence type="ECO:0000259" key="2">
    <source>
        <dbReference type="Pfam" id="PF08770"/>
    </source>
</evidence>
<dbReference type="Pfam" id="PF08770">
    <property type="entry name" value="SoxZ"/>
    <property type="match status" value="1"/>
</dbReference>
<dbReference type="EMBL" id="SJDL01000027">
    <property type="protein sequence ID" value="TBW52557.1"/>
    <property type="molecule type" value="Genomic_DNA"/>
</dbReference>
<evidence type="ECO:0000259" key="3">
    <source>
        <dbReference type="Pfam" id="PF13501"/>
    </source>
</evidence>
<reference evidence="4 5" key="1">
    <citation type="submission" date="2019-02" db="EMBL/GenBank/DDBJ databases">
        <title>Marinobacter halodurans sp. nov., a marine bacterium isolated from sea tidal flat.</title>
        <authorList>
            <person name="Yoo Y."/>
            <person name="Lee D.W."/>
            <person name="Kim B.S."/>
            <person name="Kim J.-J."/>
        </authorList>
    </citation>
    <scope>NUCLEOTIDE SEQUENCE [LARGE SCALE GENOMIC DNA]</scope>
    <source>
        <strain evidence="4 5">YJ-S3-2</strain>
    </source>
</reference>
<dbReference type="Gene3D" id="2.60.40.2470">
    <property type="entry name" value="SoxY domain"/>
    <property type="match status" value="1"/>
</dbReference>